<keyword evidence="1" id="KW-0560">Oxidoreductase</keyword>
<dbReference type="PANTHER" id="PTHR43157">
    <property type="entry name" value="PHOSPHATIDYLINOSITOL-GLYCAN BIOSYNTHESIS CLASS F PROTEIN-RELATED"/>
    <property type="match status" value="1"/>
</dbReference>
<dbReference type="Proteomes" id="UP000500767">
    <property type="component" value="Chromosome"/>
</dbReference>
<dbReference type="NCBIfam" id="NF004513">
    <property type="entry name" value="PRK05854.1"/>
    <property type="match status" value="1"/>
</dbReference>
<organism evidence="2 3">
    <name type="scientific">Lichenicola cladoniae</name>
    <dbReference type="NCBI Taxonomy" id="1484109"/>
    <lineage>
        <taxon>Bacteria</taxon>
        <taxon>Pseudomonadati</taxon>
        <taxon>Pseudomonadota</taxon>
        <taxon>Alphaproteobacteria</taxon>
        <taxon>Acetobacterales</taxon>
        <taxon>Acetobacteraceae</taxon>
        <taxon>Lichenicola</taxon>
    </lineage>
</organism>
<dbReference type="RefSeq" id="WP_171836999.1">
    <property type="nucleotide sequence ID" value="NZ_CP053708.1"/>
</dbReference>
<reference evidence="2 3" key="1">
    <citation type="journal article" date="2014" name="World J. Microbiol. Biotechnol.">
        <title>Biodiversity and physiological characteristics of Antarctic and Arctic lichens-associated bacteria.</title>
        <authorList>
            <person name="Lee Y.M."/>
            <person name="Kim E.H."/>
            <person name="Lee H.K."/>
            <person name="Hong S.G."/>
        </authorList>
    </citation>
    <scope>NUCLEOTIDE SEQUENCE [LARGE SCALE GENOMIC DNA]</scope>
    <source>
        <strain evidence="2 3">PAMC 26569</strain>
    </source>
</reference>
<dbReference type="SUPFAM" id="SSF51735">
    <property type="entry name" value="NAD(P)-binding Rossmann-fold domains"/>
    <property type="match status" value="1"/>
</dbReference>
<dbReference type="Gene3D" id="3.40.50.720">
    <property type="entry name" value="NAD(P)-binding Rossmann-like Domain"/>
    <property type="match status" value="1"/>
</dbReference>
<accession>A0A6M8HVH5</accession>
<evidence type="ECO:0000313" key="2">
    <source>
        <dbReference type="EMBL" id="QKE92165.1"/>
    </source>
</evidence>
<dbReference type="GO" id="GO:0016491">
    <property type="term" value="F:oxidoreductase activity"/>
    <property type="evidence" value="ECO:0007669"/>
    <property type="project" value="UniProtKB-KW"/>
</dbReference>
<dbReference type="InterPro" id="IPR002347">
    <property type="entry name" value="SDR_fam"/>
</dbReference>
<dbReference type="PANTHER" id="PTHR43157:SF31">
    <property type="entry name" value="PHOSPHATIDYLINOSITOL-GLYCAN BIOSYNTHESIS CLASS F PROTEIN"/>
    <property type="match status" value="1"/>
</dbReference>
<dbReference type="KEGG" id="lck:HN018_20905"/>
<keyword evidence="3" id="KW-1185">Reference proteome</keyword>
<name>A0A6M8HVH5_9PROT</name>
<evidence type="ECO:0000313" key="3">
    <source>
        <dbReference type="Proteomes" id="UP000500767"/>
    </source>
</evidence>
<evidence type="ECO:0000256" key="1">
    <source>
        <dbReference type="ARBA" id="ARBA00023002"/>
    </source>
</evidence>
<gene>
    <name evidence="2" type="ORF">HN018_20905</name>
</gene>
<dbReference type="AlphaFoldDB" id="A0A6M8HVH5"/>
<dbReference type="Pfam" id="PF00106">
    <property type="entry name" value="adh_short"/>
    <property type="match status" value="1"/>
</dbReference>
<dbReference type="EMBL" id="CP053708">
    <property type="protein sequence ID" value="QKE92165.1"/>
    <property type="molecule type" value="Genomic_DNA"/>
</dbReference>
<proteinExistence type="predicted"/>
<dbReference type="NCBIfam" id="NF004846">
    <property type="entry name" value="PRK06197.1"/>
    <property type="match status" value="1"/>
</dbReference>
<dbReference type="InterPro" id="IPR036291">
    <property type="entry name" value="NAD(P)-bd_dom_sf"/>
</dbReference>
<dbReference type="PRINTS" id="PR00081">
    <property type="entry name" value="GDHRDH"/>
</dbReference>
<sequence>MADWTLADMPDQTGRIVIVTGASSGIGAEAALALAGKGAHVVLAVRDQARGDATLARILKLHPAAQAVVSLLDVADLSSVRAFAARMETTFPRIDVLLNNAGLGMQSVRATTVDGFERQFGTNHLGHFALTGLLMPLLLRAPAPRVVAISSIAHRRGAIDFDDLQGARTYNGSKAYSQSKLANLMFMLELDRRARIVQSRLISVAAHPGIATSGFINAIGMPRPAAAAINFGVGLLGNDGARGALPGLYAATMQGVKGGQYFGPDGFKEIRGAPKLGKISTHALDKEAGRKLWTVSEDLTHVVYPPLA</sequence>
<protein>
    <submittedName>
        <fullName evidence="2">SDR family oxidoreductase</fullName>
    </submittedName>
</protein>